<feature type="transmembrane region" description="Helical" evidence="1">
    <location>
        <begin position="142"/>
        <end position="162"/>
    </location>
</feature>
<dbReference type="AlphaFoldDB" id="A0A7J3MZG3"/>
<accession>A0A7J3MZG3</accession>
<organism evidence="3">
    <name type="scientific">Ignisphaera aggregans</name>
    <dbReference type="NCBI Taxonomy" id="334771"/>
    <lineage>
        <taxon>Archaea</taxon>
        <taxon>Thermoproteota</taxon>
        <taxon>Thermoprotei</taxon>
        <taxon>Desulfurococcales</taxon>
        <taxon>Desulfurococcaceae</taxon>
        <taxon>Ignisphaera</taxon>
    </lineage>
</organism>
<gene>
    <name evidence="2" type="ORF">ENT99_02455</name>
    <name evidence="3" type="ORF">ENU64_05905</name>
</gene>
<dbReference type="EMBL" id="DTAU01000044">
    <property type="protein sequence ID" value="HFQ78550.1"/>
    <property type="molecule type" value="Genomic_DNA"/>
</dbReference>
<comment type="caution">
    <text evidence="3">The sequence shown here is derived from an EMBL/GenBank/DDBJ whole genome shotgun (WGS) entry which is preliminary data.</text>
</comment>
<evidence type="ECO:0000256" key="1">
    <source>
        <dbReference type="SAM" id="Phobius"/>
    </source>
</evidence>
<name>A0A7J3MZG3_9CREN</name>
<reference evidence="3" key="1">
    <citation type="journal article" date="2020" name="mSystems">
        <title>Genome- and Community-Level Interaction Insights into Carbon Utilization and Element Cycling Functions of Hydrothermarchaeota in Hydrothermal Sediment.</title>
        <authorList>
            <person name="Zhou Z."/>
            <person name="Liu Y."/>
            <person name="Xu W."/>
            <person name="Pan J."/>
            <person name="Luo Z.H."/>
            <person name="Li M."/>
        </authorList>
    </citation>
    <scope>NUCLEOTIDE SEQUENCE [LARGE SCALE GENOMIC DNA]</scope>
    <source>
        <strain evidence="2">SpSt-629</strain>
        <strain evidence="3">SpSt-688</strain>
    </source>
</reference>
<protein>
    <submittedName>
        <fullName evidence="3">Uncharacterized protein</fullName>
    </submittedName>
</protein>
<evidence type="ECO:0000313" key="2">
    <source>
        <dbReference type="EMBL" id="HFQ78550.1"/>
    </source>
</evidence>
<proteinExistence type="predicted"/>
<sequence length="169" mass="20001">MYFPRETSIDRCSLSKPYLYRGLNKSLVVYHEQSYDEVKSILVRSIMNYISIYNPTSQTLQAIIEIKSQRTTYRYVMIYIGHETFALITPSTILRGVTNFEDVVRTIIIEVSNDIKNYSFIDQIKFITYVDNERISIKYVCAFSHITIYLILLNAIMLLFYINKYLYCM</sequence>
<keyword evidence="1" id="KW-1133">Transmembrane helix</keyword>
<dbReference type="EMBL" id="DTDH01000159">
    <property type="protein sequence ID" value="HGT98945.1"/>
    <property type="molecule type" value="Genomic_DNA"/>
</dbReference>
<evidence type="ECO:0000313" key="3">
    <source>
        <dbReference type="EMBL" id="HGT98945.1"/>
    </source>
</evidence>
<keyword evidence="1" id="KW-0812">Transmembrane</keyword>
<keyword evidence="1" id="KW-0472">Membrane</keyword>